<dbReference type="AlphaFoldDB" id="A0A066ZWX7"/>
<reference evidence="1 2" key="1">
    <citation type="submission" date="2014-04" db="EMBL/GenBank/DDBJ databases">
        <title>Draft genome sequence of Hydrogenovibrio marinus MH-110, a model organism for aerobic H2 metabolism.</title>
        <authorList>
            <person name="Cha H.J."/>
            <person name="Jo B.H."/>
            <person name="Hwang B.H."/>
        </authorList>
    </citation>
    <scope>NUCLEOTIDE SEQUENCE [LARGE SCALE GENOMIC DNA]</scope>
    <source>
        <strain evidence="1 2">MH-110</strain>
    </source>
</reference>
<dbReference type="Proteomes" id="UP000027341">
    <property type="component" value="Unassembled WGS sequence"/>
</dbReference>
<gene>
    <name evidence="1" type="ORF">EI16_11920</name>
</gene>
<keyword evidence="2" id="KW-1185">Reference proteome</keyword>
<comment type="caution">
    <text evidence="1">The sequence shown here is derived from an EMBL/GenBank/DDBJ whole genome shotgun (WGS) entry which is preliminary data.</text>
</comment>
<dbReference type="RefSeq" id="WP_029913778.1">
    <property type="nucleotide sequence ID" value="NZ_JMIU01000002.1"/>
</dbReference>
<dbReference type="EMBL" id="JMIU01000002">
    <property type="protein sequence ID" value="KDN94605.1"/>
    <property type="molecule type" value="Genomic_DNA"/>
</dbReference>
<evidence type="ECO:0000313" key="2">
    <source>
        <dbReference type="Proteomes" id="UP000027341"/>
    </source>
</evidence>
<sequence length="118" mass="13729">MIAETNALRALFPYCIKQQEDGSYVVLNRDYKPIGFNTRQQVNYEDYPVSFKIPGLSKVVARKLSWEGKDDKTIIYLYNDGTNPKISPENMEAYLERLERLSRLKLEPVPQAKEKQNV</sequence>
<dbReference type="STRING" id="28885.EI16_11920"/>
<evidence type="ECO:0000313" key="1">
    <source>
        <dbReference type="EMBL" id="KDN94605.1"/>
    </source>
</evidence>
<name>A0A066ZWX7_HYDMR</name>
<proteinExistence type="predicted"/>
<accession>A0A066ZWX7</accession>
<organism evidence="1 2">
    <name type="scientific">Hydrogenovibrio marinus</name>
    <dbReference type="NCBI Taxonomy" id="28885"/>
    <lineage>
        <taxon>Bacteria</taxon>
        <taxon>Pseudomonadati</taxon>
        <taxon>Pseudomonadota</taxon>
        <taxon>Gammaproteobacteria</taxon>
        <taxon>Thiotrichales</taxon>
        <taxon>Piscirickettsiaceae</taxon>
        <taxon>Hydrogenovibrio</taxon>
    </lineage>
</organism>
<protein>
    <submittedName>
        <fullName evidence="1">Uncharacterized protein</fullName>
    </submittedName>
</protein>